<dbReference type="EMBL" id="CP134879">
    <property type="protein sequence ID" value="WNM24274.1"/>
    <property type="molecule type" value="Genomic_DNA"/>
</dbReference>
<feature type="domain" description="Endoribonuclease L-PSP/chorismate mutase-like" evidence="1">
    <location>
        <begin position="5"/>
        <end position="144"/>
    </location>
</feature>
<dbReference type="PANTHER" id="PTHR43760">
    <property type="entry name" value="ENDORIBONUCLEASE-RELATED"/>
    <property type="match status" value="1"/>
</dbReference>
<dbReference type="Proteomes" id="UP001304125">
    <property type="component" value="Chromosome"/>
</dbReference>
<accession>A0AA96J9A8</accession>
<organism evidence="2 4">
    <name type="scientific">Demequina capsici</name>
    <dbReference type="NCBI Taxonomy" id="3075620"/>
    <lineage>
        <taxon>Bacteria</taxon>
        <taxon>Bacillati</taxon>
        <taxon>Actinomycetota</taxon>
        <taxon>Actinomycetes</taxon>
        <taxon>Micrococcales</taxon>
        <taxon>Demequinaceae</taxon>
        <taxon>Demequina</taxon>
    </lineage>
</organism>
<dbReference type="AlphaFoldDB" id="A0AA96F6L2"/>
<dbReference type="InterPro" id="IPR035959">
    <property type="entry name" value="RutC-like_sf"/>
</dbReference>
<dbReference type="SUPFAM" id="SSF55298">
    <property type="entry name" value="YjgF-like"/>
    <property type="match status" value="1"/>
</dbReference>
<dbReference type="RefSeq" id="WP_313497838.1">
    <property type="nucleotide sequence ID" value="NZ_CP134879.1"/>
</dbReference>
<dbReference type="PANTHER" id="PTHR43760:SF1">
    <property type="entry name" value="ENDORIBONUCLEASE L-PSP_CHORISMATE MUTASE-LIKE DOMAIN-CONTAINING PROTEIN"/>
    <property type="match status" value="1"/>
</dbReference>
<dbReference type="KEGG" id="dcp:RN607_13000"/>
<dbReference type="Gene3D" id="3.30.1330.40">
    <property type="entry name" value="RutC-like"/>
    <property type="match status" value="1"/>
</dbReference>
<dbReference type="InterPro" id="IPR013813">
    <property type="entry name" value="Endoribo_LPSP/chorism_mut-like"/>
</dbReference>
<keyword evidence="4" id="KW-1185">Reference proteome</keyword>
<protein>
    <submittedName>
        <fullName evidence="2">RidA family protein</fullName>
    </submittedName>
</protein>
<sequence length="156" mass="15679">MSATQRLASLGLTLPEVANPVGTYVPALRHGDLVYTSGQLPFVDGALLATGHVGQRADDVSPERAAECARAAALNALAAAARAAGGLDSIVSVVKVTGFVSSAPDFTQQPAILNAASALMVDVFGDAGRHARSAVGVAALPLGAPVEVEIVVAVRQ</sequence>
<proteinExistence type="predicted"/>
<evidence type="ECO:0000313" key="3">
    <source>
        <dbReference type="EMBL" id="WNM27102.1"/>
    </source>
</evidence>
<reference evidence="2 4" key="1">
    <citation type="submission" date="2023-09" db="EMBL/GenBank/DDBJ databases">
        <title>Demequina sp. a novel bacteria isolated from Capsicum annuum.</title>
        <authorList>
            <person name="Humaira Z."/>
            <person name="Lee J."/>
            <person name="Cho D."/>
        </authorList>
    </citation>
    <scope>NUCLEOTIDE SEQUENCE [LARGE SCALE GENOMIC DNA]</scope>
    <source>
        <strain evidence="2 4">OYTSA14</strain>
        <strain evidence="3">PMTSA13</strain>
    </source>
</reference>
<evidence type="ECO:0000313" key="2">
    <source>
        <dbReference type="EMBL" id="WNM24274.1"/>
    </source>
</evidence>
<accession>A0AA96F6L2</accession>
<dbReference type="EMBL" id="CP134880">
    <property type="protein sequence ID" value="WNM27102.1"/>
    <property type="molecule type" value="Genomic_DNA"/>
</dbReference>
<evidence type="ECO:0000313" key="4">
    <source>
        <dbReference type="Proteomes" id="UP001304125"/>
    </source>
</evidence>
<dbReference type="Pfam" id="PF14588">
    <property type="entry name" value="YjgF_endoribonc"/>
    <property type="match status" value="1"/>
</dbReference>
<name>A0AA96F6L2_9MICO</name>
<dbReference type="CDD" id="cd02199">
    <property type="entry name" value="YjgF_YER057c_UK114_like_1"/>
    <property type="match status" value="1"/>
</dbReference>
<evidence type="ECO:0000259" key="1">
    <source>
        <dbReference type="Pfam" id="PF14588"/>
    </source>
</evidence>
<dbReference type="Proteomes" id="UP001303408">
    <property type="component" value="Chromosome"/>
</dbReference>
<gene>
    <name evidence="2" type="ORF">RN606_13065</name>
    <name evidence="3" type="ORF">RN607_13000</name>
</gene>